<comment type="caution">
    <text evidence="1">The sequence shown here is derived from an EMBL/GenBank/DDBJ whole genome shotgun (WGS) entry which is preliminary data.</text>
</comment>
<evidence type="ECO:0000313" key="2">
    <source>
        <dbReference type="Proteomes" id="UP000054937"/>
    </source>
</evidence>
<proteinExistence type="predicted"/>
<sequence length="139" mass="16673">MNLKNQDKNSIQQIKIDEYGEELQEENHGNIINNEIILNDSNLEASYFNFLEQNKKENIIQNRKKDVQNLESLEKQNFNNLLNDSMNILQRAKQTPKTDVEMKVQFLEQKQNSISNPEKWAQNRFWDNRFIQQPKIIYD</sequence>
<protein>
    <submittedName>
        <fullName evidence="1">Uncharacterized protein</fullName>
    </submittedName>
</protein>
<accession>A0A0V0QHT4</accession>
<keyword evidence="2" id="KW-1185">Reference proteome</keyword>
<dbReference type="InParanoid" id="A0A0V0QHT4"/>
<gene>
    <name evidence="1" type="ORF">PPERSA_01610</name>
</gene>
<organism evidence="1 2">
    <name type="scientific">Pseudocohnilembus persalinus</name>
    <name type="common">Ciliate</name>
    <dbReference type="NCBI Taxonomy" id="266149"/>
    <lineage>
        <taxon>Eukaryota</taxon>
        <taxon>Sar</taxon>
        <taxon>Alveolata</taxon>
        <taxon>Ciliophora</taxon>
        <taxon>Intramacronucleata</taxon>
        <taxon>Oligohymenophorea</taxon>
        <taxon>Scuticociliatia</taxon>
        <taxon>Philasterida</taxon>
        <taxon>Pseudocohnilembidae</taxon>
        <taxon>Pseudocohnilembus</taxon>
    </lineage>
</organism>
<dbReference type="Proteomes" id="UP000054937">
    <property type="component" value="Unassembled WGS sequence"/>
</dbReference>
<name>A0A0V0QHT4_PSEPJ</name>
<dbReference type="EMBL" id="LDAU01000166">
    <property type="protein sequence ID" value="KRX01740.1"/>
    <property type="molecule type" value="Genomic_DNA"/>
</dbReference>
<reference evidence="1 2" key="1">
    <citation type="journal article" date="2015" name="Sci. Rep.">
        <title>Genome of the facultative scuticociliatosis pathogen Pseudocohnilembus persalinus provides insight into its virulence through horizontal gene transfer.</title>
        <authorList>
            <person name="Xiong J."/>
            <person name="Wang G."/>
            <person name="Cheng J."/>
            <person name="Tian M."/>
            <person name="Pan X."/>
            <person name="Warren A."/>
            <person name="Jiang C."/>
            <person name="Yuan D."/>
            <person name="Miao W."/>
        </authorList>
    </citation>
    <scope>NUCLEOTIDE SEQUENCE [LARGE SCALE GENOMIC DNA]</scope>
    <source>
        <strain evidence="1">36N120E</strain>
    </source>
</reference>
<evidence type="ECO:0000313" key="1">
    <source>
        <dbReference type="EMBL" id="KRX01740.1"/>
    </source>
</evidence>
<dbReference type="AlphaFoldDB" id="A0A0V0QHT4"/>